<keyword evidence="1" id="KW-0812">Transmembrane</keyword>
<sequence length="257" mass="27308">MNRLIVLGLLATSAFAVPMPGSSGNLDCLNHEDMFSCIAVKSINFLGRAARSSDIQLIDGVTFVRDVPIHGLVSVERGGKVLETETELINELPREVVDKTFKLASMMFESVVSFLKSHSLKLSLPEGSIARTIEEARAKTKKSIHPLLAAAGLKIFALIPIALGGLALLVTKALFVGKIALLFAGILAFQKLFGSGSSTGNIFSKGVQPIAAWASAPASQSWSSAPSSSQSQGYYRSFDSNDAQHLAYGGQIPEEAK</sequence>
<proteinExistence type="predicted"/>
<keyword evidence="2" id="KW-0732">Signal</keyword>
<feature type="chain" id="PRO_5045349921" evidence="2">
    <location>
        <begin position="17"/>
        <end position="257"/>
    </location>
</feature>
<evidence type="ECO:0000256" key="2">
    <source>
        <dbReference type="SAM" id="SignalP"/>
    </source>
</evidence>
<dbReference type="Proteomes" id="UP000829291">
    <property type="component" value="Chromosome 1"/>
</dbReference>
<dbReference type="PANTHER" id="PTHR21879:SF17">
    <property type="entry name" value="LD24139P"/>
    <property type="match status" value="1"/>
</dbReference>
<reference evidence="4" key="1">
    <citation type="submission" date="2025-08" db="UniProtKB">
        <authorList>
            <consortium name="RefSeq"/>
        </authorList>
    </citation>
    <scope>IDENTIFICATION</scope>
    <source>
        <tissue evidence="4">Thorax and Abdomen</tissue>
    </source>
</reference>
<dbReference type="InterPro" id="IPR012464">
    <property type="entry name" value="DUF1676"/>
</dbReference>
<evidence type="ECO:0000313" key="4">
    <source>
        <dbReference type="RefSeq" id="XP_046589968.1"/>
    </source>
</evidence>
<keyword evidence="1" id="KW-1133">Transmembrane helix</keyword>
<name>A0ABM3FPP4_NEOLC</name>
<dbReference type="PANTHER" id="PTHR21879">
    <property type="entry name" value="FI03362P-RELATED-RELATED"/>
    <property type="match status" value="1"/>
</dbReference>
<feature type="transmembrane region" description="Helical" evidence="1">
    <location>
        <begin position="175"/>
        <end position="193"/>
    </location>
</feature>
<evidence type="ECO:0000313" key="3">
    <source>
        <dbReference type="Proteomes" id="UP000829291"/>
    </source>
</evidence>
<feature type="signal peptide" evidence="2">
    <location>
        <begin position="1"/>
        <end position="16"/>
    </location>
</feature>
<keyword evidence="1" id="KW-0472">Membrane</keyword>
<accession>A0ABM3FPP4</accession>
<dbReference type="RefSeq" id="XP_046589968.1">
    <property type="nucleotide sequence ID" value="XM_046734012.1"/>
</dbReference>
<dbReference type="Pfam" id="PF07898">
    <property type="entry name" value="DUF1676"/>
    <property type="match status" value="1"/>
</dbReference>
<gene>
    <name evidence="4" type="primary">LOC107228200</name>
</gene>
<evidence type="ECO:0000256" key="1">
    <source>
        <dbReference type="SAM" id="Phobius"/>
    </source>
</evidence>
<dbReference type="GeneID" id="107228200"/>
<organism evidence="3 4">
    <name type="scientific">Neodiprion lecontei</name>
    <name type="common">Redheaded pine sawfly</name>
    <dbReference type="NCBI Taxonomy" id="441921"/>
    <lineage>
        <taxon>Eukaryota</taxon>
        <taxon>Metazoa</taxon>
        <taxon>Ecdysozoa</taxon>
        <taxon>Arthropoda</taxon>
        <taxon>Hexapoda</taxon>
        <taxon>Insecta</taxon>
        <taxon>Pterygota</taxon>
        <taxon>Neoptera</taxon>
        <taxon>Endopterygota</taxon>
        <taxon>Hymenoptera</taxon>
        <taxon>Tenthredinoidea</taxon>
        <taxon>Diprionidae</taxon>
        <taxon>Diprioninae</taxon>
        <taxon>Neodiprion</taxon>
    </lineage>
</organism>
<keyword evidence="3" id="KW-1185">Reference proteome</keyword>
<protein>
    <submittedName>
        <fullName evidence="4">Uncharacterized protein LOC107228200 isoform X1</fullName>
    </submittedName>
</protein>
<feature type="transmembrane region" description="Helical" evidence="1">
    <location>
        <begin position="147"/>
        <end position="168"/>
    </location>
</feature>